<dbReference type="Ensembl" id="ENSSGRT00000063234.1">
    <property type="protein sequence ID" value="ENSSGRP00000059264.1"/>
    <property type="gene ID" value="ENSSGRG00000030809.1"/>
</dbReference>
<dbReference type="AlphaFoldDB" id="A0A672P6Q4"/>
<dbReference type="InterPro" id="IPR015376">
    <property type="entry name" value="Znr_NADH_PPase"/>
</dbReference>
<dbReference type="PANTHER" id="PTHR11383:SF3">
    <property type="entry name" value="NAD(P)H PYROPHOSPHATASE NUDT13, MITOCHONDRIAL"/>
    <property type="match status" value="1"/>
</dbReference>
<reference evidence="2" key="2">
    <citation type="submission" date="2025-09" db="UniProtKB">
        <authorList>
            <consortium name="Ensembl"/>
        </authorList>
    </citation>
    <scope>IDENTIFICATION</scope>
</reference>
<dbReference type="Proteomes" id="UP000472262">
    <property type="component" value="Unassembled WGS sequence"/>
</dbReference>
<dbReference type="SUPFAM" id="SSF55811">
    <property type="entry name" value="Nudix"/>
    <property type="match status" value="1"/>
</dbReference>
<dbReference type="PANTHER" id="PTHR11383">
    <property type="entry name" value="NUCLEOSIDE DIPHOSPHATE-LINKED MOIETY X MOTIF 13"/>
    <property type="match status" value="1"/>
</dbReference>
<reference evidence="2" key="1">
    <citation type="submission" date="2025-08" db="UniProtKB">
        <authorList>
            <consortium name="Ensembl"/>
        </authorList>
    </citation>
    <scope>IDENTIFICATION</scope>
</reference>
<dbReference type="Gene3D" id="3.90.79.20">
    <property type="match status" value="1"/>
</dbReference>
<evidence type="ECO:0000259" key="1">
    <source>
        <dbReference type="Pfam" id="PF09297"/>
    </source>
</evidence>
<name>A0A672P6Q4_SINGR</name>
<dbReference type="Pfam" id="PF09297">
    <property type="entry name" value="Zn_ribbon_NUD"/>
    <property type="match status" value="1"/>
</dbReference>
<dbReference type="GO" id="GO:0046872">
    <property type="term" value="F:metal ion binding"/>
    <property type="evidence" value="ECO:0007669"/>
    <property type="project" value="InterPro"/>
</dbReference>
<organism evidence="2 3">
    <name type="scientific">Sinocyclocheilus grahami</name>
    <name type="common">Dianchi golden-line fish</name>
    <name type="synonym">Barbus grahami</name>
    <dbReference type="NCBI Taxonomy" id="75366"/>
    <lineage>
        <taxon>Eukaryota</taxon>
        <taxon>Metazoa</taxon>
        <taxon>Chordata</taxon>
        <taxon>Craniata</taxon>
        <taxon>Vertebrata</taxon>
        <taxon>Euteleostomi</taxon>
        <taxon>Actinopterygii</taxon>
        <taxon>Neopterygii</taxon>
        <taxon>Teleostei</taxon>
        <taxon>Ostariophysi</taxon>
        <taxon>Cypriniformes</taxon>
        <taxon>Cyprinidae</taxon>
        <taxon>Cyprininae</taxon>
        <taxon>Sinocyclocheilus</taxon>
    </lineage>
</organism>
<dbReference type="OMA" id="CFLEVER"/>
<keyword evidence="3" id="KW-1185">Reference proteome</keyword>
<protein>
    <submittedName>
        <fullName evidence="2">Nudix (nucleoside diphosphate linked moiety X)-type motif 13</fullName>
    </submittedName>
</protein>
<dbReference type="GO" id="GO:0016787">
    <property type="term" value="F:hydrolase activity"/>
    <property type="evidence" value="ECO:0007669"/>
    <property type="project" value="InterPro"/>
</dbReference>
<feature type="domain" description="Zinc ribbon NADH pyrophosphatase" evidence="1">
    <location>
        <begin position="106"/>
        <end position="134"/>
    </location>
</feature>
<evidence type="ECO:0000313" key="3">
    <source>
        <dbReference type="Proteomes" id="UP000472262"/>
    </source>
</evidence>
<proteinExistence type="predicted"/>
<sequence>KSGNFLLYHKLSPLLRKTNSGIYTLASLKTSGFSTTPFKLFHYVNKRILHISWSSLLIVGDLDRSALEQVCRGMFVDLRKACYLDQSLLLWPKYRQALLRWHQTNCFCSATGQPTIRNQSGSVRVCHSSGITYYPKMAPAVIVLVSDGSRCLLARQTMFPLGMYSALSGFCDMDDVVNTT</sequence>
<accession>A0A672P6Q4</accession>
<evidence type="ECO:0000313" key="2">
    <source>
        <dbReference type="Ensembl" id="ENSSGRP00000059264.1"/>
    </source>
</evidence>
<dbReference type="InterPro" id="IPR015797">
    <property type="entry name" value="NUDIX_hydrolase-like_dom_sf"/>
</dbReference>
<dbReference type="InParanoid" id="A0A672P6Q4"/>